<evidence type="ECO:0000313" key="1">
    <source>
        <dbReference type="EMBL" id="MBK1871337.1"/>
    </source>
</evidence>
<name>A0ACC5RFF1_9HYPH</name>
<sequence length="521" mass="56318">MTQNKRGNILGQQGINRRALLGAGIGGLGLLAGGHFVQASEPKRGGTLRLGLGGASTTDSMDPATTQNSVGANLNQQVYSCLVDLDDKTELLAGLAEKWSSNTTLDKWRFELRHGVEFHDGKTLTADDVVYSLTRHIAADSKSGAKALLSGIKRIASDGKTAVEIELAGGDADFPYVLADYHLGIVPHGFRDWSKPIGTGPFAMKSFDAGVRSYAERNKSYFRDGHPYVDAAEVIAINDWTARLNALQAGEVDIINRVDSRSAARLASSGKAKVVSSPGRTHYCFVMDTRVAPFNDSNVRLALKHAIDRDAILRLALGGYGSIGNDQSVPASDPLFAALPQHAYDPDKAKFYLGKAGLTGLAIDLSAADGAFAGAVDMALLFQQSAKAAGIEVNVVKEADDGYWDNIWMKKPFYMSWFGGRPTADLMLSLAYKSDSPWNDTFWKNEEFDTLLVKARATADVAARKGMYARMQNLVWESGGYLIPVFADNIDAHTPRVGGFRPNPNSDQMGSRCAEQVWLDT</sequence>
<comment type="caution">
    <text evidence="1">The sequence shown here is derived from an EMBL/GenBank/DDBJ whole genome shotgun (WGS) entry which is preliminary data.</text>
</comment>
<organism evidence="1 2">
    <name type="scientific">Taklimakanibacter albus</name>
    <dbReference type="NCBI Taxonomy" id="2800327"/>
    <lineage>
        <taxon>Bacteria</taxon>
        <taxon>Pseudomonadati</taxon>
        <taxon>Pseudomonadota</taxon>
        <taxon>Alphaproteobacteria</taxon>
        <taxon>Hyphomicrobiales</taxon>
        <taxon>Aestuariivirgaceae</taxon>
        <taxon>Taklimakanibacter</taxon>
    </lineage>
</organism>
<reference evidence="1" key="1">
    <citation type="submission" date="2021-01" db="EMBL/GenBank/DDBJ databases">
        <authorList>
            <person name="Sun Q."/>
        </authorList>
    </citation>
    <scope>NUCLEOTIDE SEQUENCE</scope>
    <source>
        <strain evidence="1">YIM B02566</strain>
    </source>
</reference>
<gene>
    <name evidence="1" type="ORF">JHL16_33530</name>
</gene>
<dbReference type="Proteomes" id="UP000616151">
    <property type="component" value="Unassembled WGS sequence"/>
</dbReference>
<protein>
    <submittedName>
        <fullName evidence="1">ABC transporter substrate-binding protein</fullName>
    </submittedName>
</protein>
<accession>A0ACC5RFF1</accession>
<dbReference type="EMBL" id="JAENHL010000008">
    <property type="protein sequence ID" value="MBK1871337.1"/>
    <property type="molecule type" value="Genomic_DNA"/>
</dbReference>
<proteinExistence type="predicted"/>
<keyword evidence="2" id="KW-1185">Reference proteome</keyword>
<evidence type="ECO:0000313" key="2">
    <source>
        <dbReference type="Proteomes" id="UP000616151"/>
    </source>
</evidence>